<feature type="signal peptide" evidence="1">
    <location>
        <begin position="1"/>
        <end position="20"/>
    </location>
</feature>
<dbReference type="KEGG" id="ddz:DSYM_01120"/>
<gene>
    <name evidence="2" type="ORF">DSYM_01120</name>
</gene>
<dbReference type="SUPFAM" id="SSF54427">
    <property type="entry name" value="NTF2-like"/>
    <property type="match status" value="1"/>
</dbReference>
<evidence type="ECO:0000313" key="3">
    <source>
        <dbReference type="Proteomes" id="UP000662914"/>
    </source>
</evidence>
<organism evidence="2 3">
    <name type="scientific">Candidatus Desulfobacillus denitrificans</name>
    <dbReference type="NCBI Taxonomy" id="2608985"/>
    <lineage>
        <taxon>Bacteria</taxon>
        <taxon>Pseudomonadati</taxon>
        <taxon>Pseudomonadota</taxon>
        <taxon>Betaproteobacteria</taxon>
        <taxon>Candidatus Desulfobacillus</taxon>
    </lineage>
</organism>
<evidence type="ECO:0000313" key="2">
    <source>
        <dbReference type="EMBL" id="BBO19413.1"/>
    </source>
</evidence>
<reference evidence="2" key="1">
    <citation type="journal article" name="DNA Res.">
        <title>The physiological potential of anammox bacteria as revealed by their core genome structure.</title>
        <authorList>
            <person name="Okubo T."/>
            <person name="Toyoda A."/>
            <person name="Fukuhara K."/>
            <person name="Uchiyama I."/>
            <person name="Harigaya Y."/>
            <person name="Kuroiwa M."/>
            <person name="Suzuki T."/>
            <person name="Murakami Y."/>
            <person name="Suwa Y."/>
            <person name="Takami H."/>
        </authorList>
    </citation>
    <scope>NUCLEOTIDE SEQUENCE</scope>
    <source>
        <strain evidence="2">317325-3</strain>
    </source>
</reference>
<accession>A0A809QVD8</accession>
<proteinExistence type="predicted"/>
<dbReference type="Proteomes" id="UP000662914">
    <property type="component" value="Chromosome"/>
</dbReference>
<evidence type="ECO:0000256" key="1">
    <source>
        <dbReference type="SAM" id="SignalP"/>
    </source>
</evidence>
<dbReference type="InterPro" id="IPR032710">
    <property type="entry name" value="NTF2-like_dom_sf"/>
</dbReference>
<dbReference type="AlphaFoldDB" id="A0A809QVD8"/>
<keyword evidence="1" id="KW-0732">Signal</keyword>
<evidence type="ECO:0008006" key="4">
    <source>
        <dbReference type="Google" id="ProtNLM"/>
    </source>
</evidence>
<protein>
    <recommendedName>
        <fullName evidence="4">SnoaL-like domain-containing protein</fullName>
    </recommendedName>
</protein>
<dbReference type="EMBL" id="AP021857">
    <property type="protein sequence ID" value="BBO19413.1"/>
    <property type="molecule type" value="Genomic_DNA"/>
</dbReference>
<sequence length="278" mass="29283">MNAALPLLLLGLLLAAPAGAQPAVPAQSAQVAGFEDMKAARTALDELIRAYETGDVGLIQSRLDPGMIGYQRFIDGLRRDTTALKQIRLHLFEANVTAGPDVTMIEAAWEKRFFGVADFTPGLFRGRSTFLMHRAKEGWRLAAVSGDNPFSSEAGALATLSVMPAALPLGSLAPCPGAAVPLAIELVDPDLAGLNSVTIELASSQGDREGIVLTAVSPGRFRRPTTPVCQEFFAPIPGSGIVEVNAAAVPATLTFRYIDANPGANRPPATLMRAVVIR</sequence>
<name>A0A809QVD8_9PROT</name>
<feature type="chain" id="PRO_5035263227" description="SnoaL-like domain-containing protein" evidence="1">
    <location>
        <begin position="21"/>
        <end position="278"/>
    </location>
</feature>